<keyword evidence="2" id="KW-1185">Reference proteome</keyword>
<dbReference type="PROSITE" id="PS51155">
    <property type="entry name" value="CHIT_BIND_RR_2"/>
    <property type="match status" value="1"/>
</dbReference>
<name>A0AAJ7WGW2_9ACAR</name>
<dbReference type="AlphaFoldDB" id="A0AAJ7WGW2"/>
<protein>
    <submittedName>
        <fullName evidence="3">Uncharacterized protein LOC114828050</fullName>
    </submittedName>
</protein>
<reference evidence="3" key="1">
    <citation type="submission" date="2025-08" db="UniProtKB">
        <authorList>
            <consortium name="RefSeq"/>
        </authorList>
    </citation>
    <scope>IDENTIFICATION</scope>
</reference>
<evidence type="ECO:0000313" key="3">
    <source>
        <dbReference type="RefSeq" id="XP_028966510.1"/>
    </source>
</evidence>
<proteinExistence type="predicted"/>
<dbReference type="InterPro" id="IPR000618">
    <property type="entry name" value="Insect_cuticle"/>
</dbReference>
<dbReference type="InterPro" id="IPR050468">
    <property type="entry name" value="Cuticle_Struct_Prot"/>
</dbReference>
<keyword evidence="1" id="KW-0193">Cuticle</keyword>
<dbReference type="RefSeq" id="XP_028966510.1">
    <property type="nucleotide sequence ID" value="XM_029110677.1"/>
</dbReference>
<evidence type="ECO:0000313" key="2">
    <source>
        <dbReference type="Proteomes" id="UP000694867"/>
    </source>
</evidence>
<accession>A0AAJ7WGW2</accession>
<dbReference type="GO" id="GO:0008010">
    <property type="term" value="F:structural constituent of chitin-based larval cuticle"/>
    <property type="evidence" value="ECO:0007669"/>
    <property type="project" value="TreeGrafter"/>
</dbReference>
<dbReference type="GO" id="GO:0062129">
    <property type="term" value="C:chitin-based extracellular matrix"/>
    <property type="evidence" value="ECO:0007669"/>
    <property type="project" value="TreeGrafter"/>
</dbReference>
<gene>
    <name evidence="3" type="primary">LOC114828050</name>
</gene>
<dbReference type="PANTHER" id="PTHR10380">
    <property type="entry name" value="CUTICLE PROTEIN"/>
    <property type="match status" value="1"/>
</dbReference>
<dbReference type="Proteomes" id="UP000694867">
    <property type="component" value="Unplaced"/>
</dbReference>
<evidence type="ECO:0000256" key="1">
    <source>
        <dbReference type="PROSITE-ProRule" id="PRU00497"/>
    </source>
</evidence>
<dbReference type="Pfam" id="PF00379">
    <property type="entry name" value="Chitin_bind_4"/>
    <property type="match status" value="1"/>
</dbReference>
<dbReference type="KEGG" id="goe:114828050"/>
<dbReference type="GeneID" id="114828050"/>
<organism evidence="2 3">
    <name type="scientific">Galendromus occidentalis</name>
    <name type="common">western predatory mite</name>
    <dbReference type="NCBI Taxonomy" id="34638"/>
    <lineage>
        <taxon>Eukaryota</taxon>
        <taxon>Metazoa</taxon>
        <taxon>Ecdysozoa</taxon>
        <taxon>Arthropoda</taxon>
        <taxon>Chelicerata</taxon>
        <taxon>Arachnida</taxon>
        <taxon>Acari</taxon>
        <taxon>Parasitiformes</taxon>
        <taxon>Mesostigmata</taxon>
        <taxon>Gamasina</taxon>
        <taxon>Phytoseioidea</taxon>
        <taxon>Phytoseiidae</taxon>
        <taxon>Typhlodrominae</taxon>
        <taxon>Galendromus</taxon>
    </lineage>
</organism>
<sequence>MWRGRNLPYDFENNTGLSAVVPDYKNSRKMEVTLNETRISDGADYELNLIKKELSFIWNAIVFAYSLGDGLIPFVASQEHLDRRTGIWRSEDIKQITETILPKSINGTSQPFVLKAVPLTKNMKEVHGIPKPYDFGYNIQDEYGNNQFRQESSNAQGIVKGSYGYTDAFGLHRRVEYVADENGFRAEVKSNEPGVKDDQPASAHFTVEEVPQQIIRVLSSGNNHLHRHHDHPESASLRLKTVPTVRAVAASPRTKQ</sequence>